<name>A0ABV5B4I1_9BACL</name>
<dbReference type="InterPro" id="IPR025641">
    <property type="entry name" value="DUF4340"/>
</dbReference>
<evidence type="ECO:0000313" key="4">
    <source>
        <dbReference type="Proteomes" id="UP001580407"/>
    </source>
</evidence>
<evidence type="ECO:0000256" key="1">
    <source>
        <dbReference type="SAM" id="SignalP"/>
    </source>
</evidence>
<dbReference type="Proteomes" id="UP001580407">
    <property type="component" value="Unassembled WGS sequence"/>
</dbReference>
<dbReference type="EMBL" id="JBHILM010000005">
    <property type="protein sequence ID" value="MFB5680593.1"/>
    <property type="molecule type" value="Genomic_DNA"/>
</dbReference>
<proteinExistence type="predicted"/>
<evidence type="ECO:0000259" key="2">
    <source>
        <dbReference type="Pfam" id="PF14238"/>
    </source>
</evidence>
<feature type="domain" description="DUF4340" evidence="2">
    <location>
        <begin position="67"/>
        <end position="235"/>
    </location>
</feature>
<keyword evidence="1" id="KW-0732">Signal</keyword>
<comment type="caution">
    <text evidence="3">The sequence shown here is derived from an EMBL/GenBank/DDBJ whole genome shotgun (WGS) entry which is preliminary data.</text>
</comment>
<dbReference type="RefSeq" id="WP_375524390.1">
    <property type="nucleotide sequence ID" value="NZ_JBHILM010000005.1"/>
</dbReference>
<feature type="chain" id="PRO_5045533241" evidence="1">
    <location>
        <begin position="22"/>
        <end position="314"/>
    </location>
</feature>
<keyword evidence="4" id="KW-1185">Reference proteome</keyword>
<organism evidence="3 4">
    <name type="scientific">Paenibacillus terreus</name>
    <dbReference type="NCBI Taxonomy" id="1387834"/>
    <lineage>
        <taxon>Bacteria</taxon>
        <taxon>Bacillati</taxon>
        <taxon>Bacillota</taxon>
        <taxon>Bacilli</taxon>
        <taxon>Bacillales</taxon>
        <taxon>Paenibacillaceae</taxon>
        <taxon>Paenibacillus</taxon>
    </lineage>
</organism>
<gene>
    <name evidence="3" type="ORF">ACE3NQ_06685</name>
</gene>
<dbReference type="Pfam" id="PF14238">
    <property type="entry name" value="DUF4340"/>
    <property type="match status" value="1"/>
</dbReference>
<feature type="signal peptide" evidence="1">
    <location>
        <begin position="1"/>
        <end position="21"/>
    </location>
</feature>
<evidence type="ECO:0000313" key="3">
    <source>
        <dbReference type="EMBL" id="MFB5680593.1"/>
    </source>
</evidence>
<accession>A0ABV5B4I1</accession>
<protein>
    <submittedName>
        <fullName evidence="3">DUF4340 domain-containing protein</fullName>
    </submittedName>
</protein>
<sequence length="314" mass="33917">MRKWMPTLVLVLIFAAGVVYASSHNFFRESAPAPQKLVAVGRDAVTGIRIDKTGSEPVELVMQNGKWVMKLPQTYPLNSYAVDNWLNALEAATAGDVIEGQPKDPAKYGIGGGNGWNITVTDSDGNAHKLAVGSTLPAGGSSYVQLESGAVISVAQDSLSGLLLSVTEFTDTTPFEWDKDHLSSLEWEGASSSWVLKRGESGSDWKLNGKKVKEEDVSSLSDKLINIATSEQLRSTSELKNESHRFTLTVTLNDDKAPKVYQGWTTPDQTDTVWIIPPDSNWAYAVSAANVEEIEQTAKSIKPAEPESGSDSGQ</sequence>
<reference evidence="3 4" key="1">
    <citation type="submission" date="2024-09" db="EMBL/GenBank/DDBJ databases">
        <authorList>
            <person name="Ruan L."/>
        </authorList>
    </citation>
    <scope>NUCLEOTIDE SEQUENCE [LARGE SCALE GENOMIC DNA]</scope>
    <source>
        <strain evidence="3 4">D33</strain>
    </source>
</reference>